<evidence type="ECO:0008006" key="3">
    <source>
        <dbReference type="Google" id="ProtNLM"/>
    </source>
</evidence>
<dbReference type="AlphaFoldDB" id="A0A0C2WX49"/>
<dbReference type="InParanoid" id="A0A0C2WX49"/>
<organism evidence="1 2">
    <name type="scientific">Amanita muscaria (strain Koide BX008)</name>
    <dbReference type="NCBI Taxonomy" id="946122"/>
    <lineage>
        <taxon>Eukaryota</taxon>
        <taxon>Fungi</taxon>
        <taxon>Dikarya</taxon>
        <taxon>Basidiomycota</taxon>
        <taxon>Agaricomycotina</taxon>
        <taxon>Agaricomycetes</taxon>
        <taxon>Agaricomycetidae</taxon>
        <taxon>Agaricales</taxon>
        <taxon>Pluteineae</taxon>
        <taxon>Amanitaceae</taxon>
        <taxon>Amanita</taxon>
    </lineage>
</organism>
<reference evidence="1 2" key="1">
    <citation type="submission" date="2014-04" db="EMBL/GenBank/DDBJ databases">
        <title>Evolutionary Origins and Diversification of the Mycorrhizal Mutualists.</title>
        <authorList>
            <consortium name="DOE Joint Genome Institute"/>
            <consortium name="Mycorrhizal Genomics Consortium"/>
            <person name="Kohler A."/>
            <person name="Kuo A."/>
            <person name="Nagy L.G."/>
            <person name="Floudas D."/>
            <person name="Copeland A."/>
            <person name="Barry K.W."/>
            <person name="Cichocki N."/>
            <person name="Veneault-Fourrey C."/>
            <person name="LaButti K."/>
            <person name="Lindquist E.A."/>
            <person name="Lipzen A."/>
            <person name="Lundell T."/>
            <person name="Morin E."/>
            <person name="Murat C."/>
            <person name="Riley R."/>
            <person name="Ohm R."/>
            <person name="Sun H."/>
            <person name="Tunlid A."/>
            <person name="Henrissat B."/>
            <person name="Grigoriev I.V."/>
            <person name="Hibbett D.S."/>
            <person name="Martin F."/>
        </authorList>
    </citation>
    <scope>NUCLEOTIDE SEQUENCE [LARGE SCALE GENOMIC DNA]</scope>
    <source>
        <strain evidence="1 2">Koide BX008</strain>
    </source>
</reference>
<protein>
    <recommendedName>
        <fullName evidence="3">F-box domain-containing protein</fullName>
    </recommendedName>
</protein>
<proteinExistence type="predicted"/>
<keyword evidence="2" id="KW-1185">Reference proteome</keyword>
<dbReference type="SUPFAM" id="SSF52047">
    <property type="entry name" value="RNI-like"/>
    <property type="match status" value="1"/>
</dbReference>
<evidence type="ECO:0000313" key="2">
    <source>
        <dbReference type="Proteomes" id="UP000054549"/>
    </source>
</evidence>
<name>A0A0C2WX49_AMAMK</name>
<dbReference type="Proteomes" id="UP000054549">
    <property type="component" value="Unassembled WGS sequence"/>
</dbReference>
<accession>A0A0C2WX49</accession>
<sequence length="447" mass="52183">MAVVSKIPTEVLTEIFYLLCKKSILVSELNNSRCKEDFPWAVGLVCRQWRTAFLSYPPIWASLKLSDILGPEAPGESHAKEINRRLALYLERSGGYPLRLNIVLWLYHNRPFTMMALEMLSACSHRWQTAKFDLFCDWQPDSMLASKGKLPILEWLEVRASYLPTHARDIFEVAPRLTHADVGPWEKDYGWILPWTQLTKLILTFNEDFAIENDDVPNLLPMLHNIKELRFRFNCNDMYFEDDFPQFSPTLLNHLRVLEVPHPVILSWFEAPSLCEIYFGDYQQWQIEPVDVHEQIFSLIQRSSCRIRKLSIGSNRQFYVGTLNDVEELVIDYLHASWIRSSIDISSLQQLRLLTIVCWIDDDDDFKSSMNSLTTALESARVPTRRERSSGTPIGLLERVMVEAHYDESQEEPKIPKRLLKIAKKWPVVVFRTQPSYVRKFNQVENN</sequence>
<dbReference type="OrthoDB" id="2886770at2759"/>
<dbReference type="STRING" id="946122.A0A0C2WX49"/>
<dbReference type="HOGENOM" id="CLU_052988_0_0_1"/>
<dbReference type="EMBL" id="KN818285">
    <property type="protein sequence ID" value="KIL61401.1"/>
    <property type="molecule type" value="Genomic_DNA"/>
</dbReference>
<gene>
    <name evidence="1" type="ORF">M378DRAFT_167046</name>
</gene>
<evidence type="ECO:0000313" key="1">
    <source>
        <dbReference type="EMBL" id="KIL61401.1"/>
    </source>
</evidence>